<keyword evidence="7" id="KW-1185">Reference proteome</keyword>
<dbReference type="PANTHER" id="PTHR30404:SF0">
    <property type="entry name" value="N-ACETYLMURAMOYL-L-ALANINE AMIDASE AMIC"/>
    <property type="match status" value="1"/>
</dbReference>
<dbReference type="Gene3D" id="3.40.630.40">
    <property type="entry name" value="Zn-dependent exopeptidases"/>
    <property type="match status" value="1"/>
</dbReference>
<dbReference type="InterPro" id="IPR021731">
    <property type="entry name" value="AMIN_dom"/>
</dbReference>
<evidence type="ECO:0000259" key="5">
    <source>
        <dbReference type="SMART" id="SM00646"/>
    </source>
</evidence>
<dbReference type="GO" id="GO:0008745">
    <property type="term" value="F:N-acetylmuramoyl-L-alanine amidase activity"/>
    <property type="evidence" value="ECO:0007669"/>
    <property type="project" value="UniProtKB-EC"/>
</dbReference>
<comment type="caution">
    <text evidence="6">The sequence shown here is derived from an EMBL/GenBank/DDBJ whole genome shotgun (WGS) entry which is preliminary data.</text>
</comment>
<keyword evidence="3 6" id="KW-0378">Hydrolase</keyword>
<dbReference type="Proteomes" id="UP000068382">
    <property type="component" value="Unassembled WGS sequence"/>
</dbReference>
<organism evidence="6 7">
    <name type="scientific">Tritonibacter horizontis</name>
    <dbReference type="NCBI Taxonomy" id="1768241"/>
    <lineage>
        <taxon>Bacteria</taxon>
        <taxon>Pseudomonadati</taxon>
        <taxon>Pseudomonadota</taxon>
        <taxon>Alphaproteobacteria</taxon>
        <taxon>Rhodobacterales</taxon>
        <taxon>Paracoccaceae</taxon>
        <taxon>Tritonibacter</taxon>
    </lineage>
</organism>
<evidence type="ECO:0000256" key="3">
    <source>
        <dbReference type="ARBA" id="ARBA00022801"/>
    </source>
</evidence>
<dbReference type="PATRIC" id="fig|1768241.3.peg.3052"/>
<feature type="domain" description="MurNAc-LAA" evidence="5">
    <location>
        <begin position="239"/>
        <end position="394"/>
    </location>
</feature>
<evidence type="ECO:0000313" key="7">
    <source>
        <dbReference type="Proteomes" id="UP000068382"/>
    </source>
</evidence>
<dbReference type="Gene3D" id="2.60.40.3500">
    <property type="match status" value="1"/>
</dbReference>
<proteinExistence type="predicted"/>
<accession>A0A132BV63</accession>
<comment type="catalytic activity">
    <reaction evidence="1">
        <text>Hydrolyzes the link between N-acetylmuramoyl residues and L-amino acid residues in certain cell-wall glycopeptides.</text>
        <dbReference type="EC" id="3.5.1.28"/>
    </reaction>
</comment>
<gene>
    <name evidence="6" type="primary">amiC_1</name>
    <name evidence="6" type="ORF">TRIHO_29170</name>
</gene>
<dbReference type="GO" id="GO:0009253">
    <property type="term" value="P:peptidoglycan catabolic process"/>
    <property type="evidence" value="ECO:0007669"/>
    <property type="project" value="InterPro"/>
</dbReference>
<evidence type="ECO:0000256" key="4">
    <source>
        <dbReference type="SAM" id="SignalP"/>
    </source>
</evidence>
<feature type="signal peptide" evidence="4">
    <location>
        <begin position="1"/>
        <end position="23"/>
    </location>
</feature>
<dbReference type="InterPro" id="IPR050695">
    <property type="entry name" value="N-acetylmuramoyl_amidase_3"/>
</dbReference>
<dbReference type="SUPFAM" id="SSF53187">
    <property type="entry name" value="Zn-dependent exopeptidases"/>
    <property type="match status" value="1"/>
</dbReference>
<dbReference type="RefSeq" id="WP_068245133.1">
    <property type="nucleotide sequence ID" value="NZ_LPUY01000077.1"/>
</dbReference>
<keyword evidence="4" id="KW-0732">Signal</keyword>
<dbReference type="EC" id="3.5.1.28" evidence="2"/>
<protein>
    <recommendedName>
        <fullName evidence="2">N-acetylmuramoyl-L-alanine amidase</fullName>
        <ecNumber evidence="2">3.5.1.28</ecNumber>
    </recommendedName>
</protein>
<dbReference type="OrthoDB" id="9806267at2"/>
<evidence type="ECO:0000256" key="1">
    <source>
        <dbReference type="ARBA" id="ARBA00001561"/>
    </source>
</evidence>
<evidence type="ECO:0000256" key="2">
    <source>
        <dbReference type="ARBA" id="ARBA00011901"/>
    </source>
</evidence>
<dbReference type="EMBL" id="LPUY01000077">
    <property type="protein sequence ID" value="KUP92275.1"/>
    <property type="molecule type" value="Genomic_DNA"/>
</dbReference>
<dbReference type="SMART" id="SM00646">
    <property type="entry name" value="Ami_3"/>
    <property type="match status" value="1"/>
</dbReference>
<dbReference type="CDD" id="cd02696">
    <property type="entry name" value="MurNAc-LAA"/>
    <property type="match status" value="1"/>
</dbReference>
<dbReference type="Pfam" id="PF11741">
    <property type="entry name" value="AMIN"/>
    <property type="match status" value="1"/>
</dbReference>
<feature type="chain" id="PRO_5007288602" description="N-acetylmuramoyl-L-alanine amidase" evidence="4">
    <location>
        <begin position="24"/>
        <end position="409"/>
    </location>
</feature>
<reference evidence="6 7" key="1">
    <citation type="submission" date="2015-12" db="EMBL/GenBank/DDBJ databases">
        <title>Genome sequence of the marine Rhodobacteraceae strain O3.65, Candidatus Tritonibacter horizontis.</title>
        <authorList>
            <person name="Poehlein A."/>
            <person name="Giebel H.A."/>
            <person name="Voget S."/>
            <person name="Brinkhoff T."/>
        </authorList>
    </citation>
    <scope>NUCLEOTIDE SEQUENCE [LARGE SCALE GENOMIC DNA]</scope>
    <source>
        <strain evidence="6 7">O3.65</strain>
    </source>
</reference>
<sequence>MRLLPGLFAVAVALMCLPIGASAQGFSALARVLPEHSRLVDDRAGARLELGLSQGVPYRIFTLDDPRRVVLDFQEVDWTGLRADPFIVSDIVRDIRYGGYVPGWSRMVLELETPMQIAAAAMTIDTVSAEARLVVELEPIEAAAFAAGAGAPYDPRLDLPQPAPIKTRPPRDADAPLLVMLDPGHGGLDPGAEAEGGIAEKDLMLSFAYDLGERLVRSGGFEVLLTREGDYFVSLERRIAMAHRQGADLFLSLHADSVSEGMAHGTVVYTLSKAASDVASAKLAERHDRADLLSGSDLSKVDDEVTDVLLDLARQETHPRSAALAQSVIEALMEQGGPVNRRPLRSAGFSVLKSADIPSVLIELGFMSSPRDLEHLTDPEWRARAAQGILNGLLNWREADAARRALVRQ</sequence>
<dbReference type="PANTHER" id="PTHR30404">
    <property type="entry name" value="N-ACETYLMURAMOYL-L-ALANINE AMIDASE"/>
    <property type="match status" value="1"/>
</dbReference>
<dbReference type="InterPro" id="IPR002508">
    <property type="entry name" value="MurNAc-LAA_cat"/>
</dbReference>
<evidence type="ECO:0000313" key="6">
    <source>
        <dbReference type="EMBL" id="KUP92275.1"/>
    </source>
</evidence>
<dbReference type="Pfam" id="PF01520">
    <property type="entry name" value="Amidase_3"/>
    <property type="match status" value="1"/>
</dbReference>
<dbReference type="GO" id="GO:0030288">
    <property type="term" value="C:outer membrane-bounded periplasmic space"/>
    <property type="evidence" value="ECO:0007669"/>
    <property type="project" value="TreeGrafter"/>
</dbReference>
<dbReference type="AlphaFoldDB" id="A0A132BV63"/>
<name>A0A132BV63_9RHOB</name>